<comment type="caution">
    <text evidence="1">The sequence shown here is derived from an EMBL/GenBank/DDBJ whole genome shotgun (WGS) entry which is preliminary data.</text>
</comment>
<gene>
    <name evidence="1" type="ORF">J2S02_001578</name>
</gene>
<protein>
    <submittedName>
        <fullName evidence="1">HSP20 family molecular chaperone IbpA</fullName>
    </submittedName>
</protein>
<evidence type="ECO:0000313" key="2">
    <source>
        <dbReference type="Proteomes" id="UP001232245"/>
    </source>
</evidence>
<proteinExistence type="predicted"/>
<dbReference type="SUPFAM" id="SSF49764">
    <property type="entry name" value="HSP20-like chaperones"/>
    <property type="match status" value="1"/>
</dbReference>
<sequence length="153" mass="17812">MFPWNKQFPFNHSEFTKQFQEMNPKEIENYIQTVMSSIFGNDFSKNFPFQGEMQNNQSKNLPGQTAPEIFETNDYIYVKLAVNSSEINSLKIQHTTTQLMLINNQNEDISPLTFMLPAPVKRKGTKARYIDGFIEIQLIKLKEHSITEVEISK</sequence>
<name>A0ABT9YZ35_9BACI</name>
<dbReference type="EMBL" id="JAUSTZ010000002">
    <property type="protein sequence ID" value="MDQ0225249.1"/>
    <property type="molecule type" value="Genomic_DNA"/>
</dbReference>
<dbReference type="Proteomes" id="UP001232245">
    <property type="component" value="Unassembled WGS sequence"/>
</dbReference>
<organism evidence="1 2">
    <name type="scientific">Metabacillus niabensis</name>
    <dbReference type="NCBI Taxonomy" id="324854"/>
    <lineage>
        <taxon>Bacteria</taxon>
        <taxon>Bacillati</taxon>
        <taxon>Bacillota</taxon>
        <taxon>Bacilli</taxon>
        <taxon>Bacillales</taxon>
        <taxon>Bacillaceae</taxon>
        <taxon>Metabacillus</taxon>
    </lineage>
</organism>
<keyword evidence="2" id="KW-1185">Reference proteome</keyword>
<dbReference type="CDD" id="cd00298">
    <property type="entry name" value="ACD_sHsps_p23-like"/>
    <property type="match status" value="1"/>
</dbReference>
<accession>A0ABT9YZ35</accession>
<evidence type="ECO:0000313" key="1">
    <source>
        <dbReference type="EMBL" id="MDQ0225249.1"/>
    </source>
</evidence>
<reference evidence="1 2" key="1">
    <citation type="submission" date="2023-07" db="EMBL/GenBank/DDBJ databases">
        <title>Genomic Encyclopedia of Type Strains, Phase IV (KMG-IV): sequencing the most valuable type-strain genomes for metagenomic binning, comparative biology and taxonomic classification.</title>
        <authorList>
            <person name="Goeker M."/>
        </authorList>
    </citation>
    <scope>NUCLEOTIDE SEQUENCE [LARGE SCALE GENOMIC DNA]</scope>
    <source>
        <strain evidence="1 2">DSM 17723</strain>
    </source>
</reference>
<dbReference type="InterPro" id="IPR008978">
    <property type="entry name" value="HSP20-like_chaperone"/>
</dbReference>
<dbReference type="RefSeq" id="WP_307190620.1">
    <property type="nucleotide sequence ID" value="NZ_JAUSTZ010000002.1"/>
</dbReference>